<dbReference type="PANTHER" id="PTHR43065">
    <property type="entry name" value="SENSOR HISTIDINE KINASE"/>
    <property type="match status" value="1"/>
</dbReference>
<feature type="domain" description="Histidine kinase" evidence="10">
    <location>
        <begin position="226"/>
        <end position="438"/>
    </location>
</feature>
<feature type="domain" description="PAS" evidence="11">
    <location>
        <begin position="109"/>
        <end position="163"/>
    </location>
</feature>
<keyword evidence="9" id="KW-1133">Transmembrane helix</keyword>
<protein>
    <recommendedName>
        <fullName evidence="2">histidine kinase</fullName>
        <ecNumber evidence="2">2.7.13.3</ecNumber>
    </recommendedName>
</protein>
<dbReference type="RefSeq" id="WP_311369884.1">
    <property type="nucleotide sequence ID" value="NZ_JAVRHX010000006.1"/>
</dbReference>
<evidence type="ECO:0000256" key="7">
    <source>
        <dbReference type="ARBA" id="ARBA00022840"/>
    </source>
</evidence>
<dbReference type="PROSITE" id="PS50112">
    <property type="entry name" value="PAS"/>
    <property type="match status" value="1"/>
</dbReference>
<dbReference type="Pfam" id="PF13188">
    <property type="entry name" value="PAS_8"/>
    <property type="match status" value="1"/>
</dbReference>
<evidence type="ECO:0000256" key="1">
    <source>
        <dbReference type="ARBA" id="ARBA00000085"/>
    </source>
</evidence>
<dbReference type="Proteomes" id="UP001253545">
    <property type="component" value="Unassembled WGS sequence"/>
</dbReference>
<evidence type="ECO:0000256" key="4">
    <source>
        <dbReference type="ARBA" id="ARBA00022679"/>
    </source>
</evidence>
<comment type="caution">
    <text evidence="12">The sequence shown here is derived from an EMBL/GenBank/DDBJ whole genome shotgun (WGS) entry which is preliminary data.</text>
</comment>
<keyword evidence="4" id="KW-0808">Transferase</keyword>
<evidence type="ECO:0000259" key="11">
    <source>
        <dbReference type="PROSITE" id="PS50112"/>
    </source>
</evidence>
<gene>
    <name evidence="12" type="ORF">RM552_16020</name>
</gene>
<keyword evidence="6" id="KW-0418">Kinase</keyword>
<dbReference type="SMART" id="SM00091">
    <property type="entry name" value="PAS"/>
    <property type="match status" value="1"/>
</dbReference>
<organism evidence="12 13">
    <name type="scientific">Glaciecola petra</name>
    <dbReference type="NCBI Taxonomy" id="3075602"/>
    <lineage>
        <taxon>Bacteria</taxon>
        <taxon>Pseudomonadati</taxon>
        <taxon>Pseudomonadota</taxon>
        <taxon>Gammaproteobacteria</taxon>
        <taxon>Alteromonadales</taxon>
        <taxon>Alteromonadaceae</taxon>
        <taxon>Glaciecola</taxon>
    </lineage>
</organism>
<dbReference type="Pfam" id="PF02518">
    <property type="entry name" value="HATPase_c"/>
    <property type="match status" value="1"/>
</dbReference>
<sequence>MTIKQKLFFTTVLLHITIMVVAFIFRDALGLYLILIEATLILSMVVFYFLINQALKPLEYVDTFSKLLYEKDFTQRFSETKQVEIDALISQFNFMLNKLHKERLAIGEQKGVFQKLMDESPIGVILLDYERQLSEINPACEKLLGISQDRVVGKKLQQLQHTQCKYLTGIDVDTHQLVDAEQGRQLKIAHYEIRDRGFKRSFYMINELTGDIVESQRMAYEKLIRLMSHEVNNTIAITNSLLQSSLHYRSMLTNEASAEFENVINIVVNRSNSLNKFMQGYASVVKLENPIKTSFDLSKMLTDLVTLFYAECETRNIQITLDVAQTQSINADANLIEQALVNIIKNAMEAIQSGGLIRIVLKQDNEHLMLSVEDSGSGINPEIERKLFTPFFSSKEFGQGVGLMLVREILRLHNIKHELRNREDGEGAVFRWWILDSEST</sequence>
<dbReference type="SMART" id="SM00387">
    <property type="entry name" value="HATPase_c"/>
    <property type="match status" value="1"/>
</dbReference>
<evidence type="ECO:0000256" key="6">
    <source>
        <dbReference type="ARBA" id="ARBA00022777"/>
    </source>
</evidence>
<evidence type="ECO:0000256" key="8">
    <source>
        <dbReference type="ARBA" id="ARBA00023012"/>
    </source>
</evidence>
<keyword evidence="7 12" id="KW-0067">ATP-binding</keyword>
<dbReference type="NCBIfam" id="TIGR00229">
    <property type="entry name" value="sensory_box"/>
    <property type="match status" value="1"/>
</dbReference>
<reference evidence="12 13" key="1">
    <citation type="submission" date="2023-09" db="EMBL/GenBank/DDBJ databases">
        <authorList>
            <person name="Rey-Velasco X."/>
        </authorList>
    </citation>
    <scope>NUCLEOTIDE SEQUENCE [LARGE SCALE GENOMIC DNA]</scope>
    <source>
        <strain evidence="12 13">P117</strain>
    </source>
</reference>
<keyword evidence="5" id="KW-0547">Nucleotide-binding</keyword>
<name>A0ABU2ZY72_9ALTE</name>
<dbReference type="Gene3D" id="6.10.340.10">
    <property type="match status" value="1"/>
</dbReference>
<dbReference type="InterPro" id="IPR036890">
    <property type="entry name" value="HATPase_C_sf"/>
</dbReference>
<feature type="transmembrane region" description="Helical" evidence="9">
    <location>
        <begin position="7"/>
        <end position="25"/>
    </location>
</feature>
<dbReference type="SUPFAM" id="SSF55874">
    <property type="entry name" value="ATPase domain of HSP90 chaperone/DNA topoisomerase II/histidine kinase"/>
    <property type="match status" value="1"/>
</dbReference>
<dbReference type="PRINTS" id="PR00344">
    <property type="entry name" value="BCTRLSENSOR"/>
</dbReference>
<keyword evidence="13" id="KW-1185">Reference proteome</keyword>
<evidence type="ECO:0000256" key="5">
    <source>
        <dbReference type="ARBA" id="ARBA00022741"/>
    </source>
</evidence>
<dbReference type="SUPFAM" id="SSF55785">
    <property type="entry name" value="PYP-like sensor domain (PAS domain)"/>
    <property type="match status" value="1"/>
</dbReference>
<dbReference type="PANTHER" id="PTHR43065:SF10">
    <property type="entry name" value="PEROXIDE STRESS-ACTIVATED HISTIDINE KINASE MAK3"/>
    <property type="match status" value="1"/>
</dbReference>
<dbReference type="InterPro" id="IPR035965">
    <property type="entry name" value="PAS-like_dom_sf"/>
</dbReference>
<evidence type="ECO:0000256" key="3">
    <source>
        <dbReference type="ARBA" id="ARBA00022553"/>
    </source>
</evidence>
<evidence type="ECO:0000259" key="10">
    <source>
        <dbReference type="PROSITE" id="PS50109"/>
    </source>
</evidence>
<dbReference type="Gene3D" id="3.30.565.10">
    <property type="entry name" value="Histidine kinase-like ATPase, C-terminal domain"/>
    <property type="match status" value="1"/>
</dbReference>
<dbReference type="PROSITE" id="PS50109">
    <property type="entry name" value="HIS_KIN"/>
    <property type="match status" value="1"/>
</dbReference>
<accession>A0ABU2ZY72</accession>
<evidence type="ECO:0000256" key="9">
    <source>
        <dbReference type="SAM" id="Phobius"/>
    </source>
</evidence>
<comment type="catalytic activity">
    <reaction evidence="1">
        <text>ATP + protein L-histidine = ADP + protein N-phospho-L-histidine.</text>
        <dbReference type="EC" id="2.7.13.3"/>
    </reaction>
</comment>
<dbReference type="EC" id="2.7.13.3" evidence="2"/>
<keyword evidence="3" id="KW-0597">Phosphoprotein</keyword>
<evidence type="ECO:0000313" key="13">
    <source>
        <dbReference type="Proteomes" id="UP001253545"/>
    </source>
</evidence>
<keyword evidence="9" id="KW-0472">Membrane</keyword>
<evidence type="ECO:0000256" key="2">
    <source>
        <dbReference type="ARBA" id="ARBA00012438"/>
    </source>
</evidence>
<dbReference type="InterPro" id="IPR003594">
    <property type="entry name" value="HATPase_dom"/>
</dbReference>
<dbReference type="InterPro" id="IPR000014">
    <property type="entry name" value="PAS"/>
</dbReference>
<keyword evidence="8" id="KW-0902">Two-component regulatory system</keyword>
<dbReference type="InterPro" id="IPR004358">
    <property type="entry name" value="Sig_transdc_His_kin-like_C"/>
</dbReference>
<dbReference type="EMBL" id="JAVRHX010000006">
    <property type="protein sequence ID" value="MDT0596362.1"/>
    <property type="molecule type" value="Genomic_DNA"/>
</dbReference>
<keyword evidence="9" id="KW-0812">Transmembrane</keyword>
<dbReference type="GO" id="GO:0005524">
    <property type="term" value="F:ATP binding"/>
    <property type="evidence" value="ECO:0007669"/>
    <property type="project" value="UniProtKB-KW"/>
</dbReference>
<proteinExistence type="predicted"/>
<dbReference type="InterPro" id="IPR005467">
    <property type="entry name" value="His_kinase_dom"/>
</dbReference>
<dbReference type="CDD" id="cd00130">
    <property type="entry name" value="PAS"/>
    <property type="match status" value="1"/>
</dbReference>
<dbReference type="Gene3D" id="3.30.450.20">
    <property type="entry name" value="PAS domain"/>
    <property type="match status" value="1"/>
</dbReference>
<feature type="transmembrane region" description="Helical" evidence="9">
    <location>
        <begin position="31"/>
        <end position="51"/>
    </location>
</feature>
<evidence type="ECO:0000313" key="12">
    <source>
        <dbReference type="EMBL" id="MDT0596362.1"/>
    </source>
</evidence>